<feature type="region of interest" description="Disordered" evidence="4">
    <location>
        <begin position="142"/>
        <end position="176"/>
    </location>
</feature>
<protein>
    <recommendedName>
        <fullName evidence="5">F-box domain-containing protein</fullName>
    </recommendedName>
</protein>
<dbReference type="Pfam" id="PF12937">
    <property type="entry name" value="F-box-like"/>
    <property type="match status" value="1"/>
</dbReference>
<feature type="compositionally biased region" description="Acidic residues" evidence="4">
    <location>
        <begin position="149"/>
        <end position="172"/>
    </location>
</feature>
<comment type="caution">
    <text evidence="7">The sequence shown here is derived from an EMBL/GenBank/DDBJ whole genome shotgun (WGS) entry which is preliminary data.</text>
</comment>
<gene>
    <name evidence="6" type="ORF">OVA965_LOCUS12096</name>
    <name evidence="7" type="ORF">TMI583_LOCUS12100</name>
</gene>
<dbReference type="EMBL" id="CAJNOK010004790">
    <property type="protein sequence ID" value="CAF0949883.1"/>
    <property type="molecule type" value="Genomic_DNA"/>
</dbReference>
<comment type="pathway">
    <text evidence="1">Protein modification; protein ubiquitination.</text>
</comment>
<dbReference type="Gene3D" id="1.20.1280.50">
    <property type="match status" value="1"/>
</dbReference>
<dbReference type="Proteomes" id="UP000682733">
    <property type="component" value="Unassembled WGS sequence"/>
</dbReference>
<dbReference type="PANTHER" id="PTHR10706">
    <property type="entry name" value="F-BOX FAMILY PROTEIN"/>
    <property type="match status" value="1"/>
</dbReference>
<evidence type="ECO:0000313" key="6">
    <source>
        <dbReference type="EMBL" id="CAF0949883.1"/>
    </source>
</evidence>
<dbReference type="Pfam" id="PF12014">
    <property type="entry name" value="Cyclin_D1_bind"/>
    <property type="match status" value="1"/>
</dbReference>
<dbReference type="SMART" id="SM00256">
    <property type="entry name" value="FBOX"/>
    <property type="match status" value="1"/>
</dbReference>
<evidence type="ECO:0000313" key="7">
    <source>
        <dbReference type="EMBL" id="CAF3724191.1"/>
    </source>
</evidence>
<evidence type="ECO:0000259" key="5">
    <source>
        <dbReference type="PROSITE" id="PS50181"/>
    </source>
</evidence>
<evidence type="ECO:0000313" key="8">
    <source>
        <dbReference type="Proteomes" id="UP000682733"/>
    </source>
</evidence>
<feature type="domain" description="F-box" evidence="5">
    <location>
        <begin position="6"/>
        <end position="52"/>
    </location>
</feature>
<proteinExistence type="inferred from homology"/>
<name>A0A8S2IFZ7_9BILA</name>
<dbReference type="PROSITE" id="PS50181">
    <property type="entry name" value="FBOX"/>
    <property type="match status" value="1"/>
</dbReference>
<dbReference type="PANTHER" id="PTHR10706:SF130">
    <property type="entry name" value="F-BOX ONLY PROTEIN 31"/>
    <property type="match status" value="1"/>
</dbReference>
<dbReference type="InterPro" id="IPR001810">
    <property type="entry name" value="F-box_dom"/>
</dbReference>
<evidence type="ECO:0000256" key="2">
    <source>
        <dbReference type="ARBA" id="ARBA00010611"/>
    </source>
</evidence>
<dbReference type="InterPro" id="IPR045048">
    <property type="entry name" value="FBXO31/39"/>
</dbReference>
<dbReference type="SUPFAM" id="SSF81383">
    <property type="entry name" value="F-box domain"/>
    <property type="match status" value="1"/>
</dbReference>
<dbReference type="InterPro" id="IPR036047">
    <property type="entry name" value="F-box-like_dom_sf"/>
</dbReference>
<sequence>MTDDNSSNLSTLPYELLFLIEKYLQPHDLCRLSQVNSYFYSSTRDDRLWKSFCEQLYNVTSLISIHNTFYRQDNELCFLLIHEYNSRAIFSLFTNVLVPYGKYFGYWAQSSSPITGGLVHVYMCHEKSLIIGEKITGNNNLNNLYQSGGDEDSSEDEWELDEDNDFNDNPESEETKFSPRYERTRLFEIDLTKDNLISCFCNGPNDIHAVHLTWIQTIRPGERCFGLSTFLLTFLENKSGLLTHEHGQDVIEDNDLYFRSNCSKDFCHIYHPIQCNVKEEMLSSRDWSLSRLEGIWVGDYGGHGPEFLYLNTTDNFVCPLTISNGVVNRGDILNNVLTAIKISGDPNIPRGKVSFAALKQIEVNDTKDENVTRNYYGIGQIASHGYKHPQYIRAKVAVVSNDKVIVSWYQLNDISTYNRLAASRPAPAYGLSGREYTSNFTGV</sequence>
<reference evidence="7" key="1">
    <citation type="submission" date="2021-02" db="EMBL/GenBank/DDBJ databases">
        <authorList>
            <person name="Nowell W R."/>
        </authorList>
    </citation>
    <scope>NUCLEOTIDE SEQUENCE</scope>
</reference>
<evidence type="ECO:0000256" key="1">
    <source>
        <dbReference type="ARBA" id="ARBA00004906"/>
    </source>
</evidence>
<organism evidence="7 8">
    <name type="scientific">Didymodactylos carnosus</name>
    <dbReference type="NCBI Taxonomy" id="1234261"/>
    <lineage>
        <taxon>Eukaryota</taxon>
        <taxon>Metazoa</taxon>
        <taxon>Spiralia</taxon>
        <taxon>Gnathifera</taxon>
        <taxon>Rotifera</taxon>
        <taxon>Eurotatoria</taxon>
        <taxon>Bdelloidea</taxon>
        <taxon>Philodinida</taxon>
        <taxon>Philodinidae</taxon>
        <taxon>Didymodactylos</taxon>
    </lineage>
</organism>
<dbReference type="AlphaFoldDB" id="A0A8S2IFZ7"/>
<dbReference type="EMBL" id="CAJOBA010004795">
    <property type="protein sequence ID" value="CAF3724191.1"/>
    <property type="molecule type" value="Genomic_DNA"/>
</dbReference>
<keyword evidence="3" id="KW-0833">Ubl conjugation pathway</keyword>
<dbReference type="Proteomes" id="UP000677228">
    <property type="component" value="Unassembled WGS sequence"/>
</dbReference>
<comment type="similarity">
    <text evidence="2">Belongs to the FBXO31 family.</text>
</comment>
<evidence type="ECO:0000256" key="3">
    <source>
        <dbReference type="ARBA" id="ARBA00022786"/>
    </source>
</evidence>
<accession>A0A8S2IFZ7</accession>
<evidence type="ECO:0000256" key="4">
    <source>
        <dbReference type="SAM" id="MobiDB-lite"/>
    </source>
</evidence>